<feature type="domain" description="Methylated-DNA-[protein]-cysteine S-methyltransferase DNA binding" evidence="9">
    <location>
        <begin position="122"/>
        <end position="201"/>
    </location>
</feature>
<dbReference type="SUPFAM" id="SSF46767">
    <property type="entry name" value="Methylated DNA-protein cysteine methyltransferase, C-terminal domain"/>
    <property type="match status" value="1"/>
</dbReference>
<dbReference type="InterPro" id="IPR001497">
    <property type="entry name" value="MethylDNA_cys_MeTrfase_AS"/>
</dbReference>
<evidence type="ECO:0000259" key="10">
    <source>
        <dbReference type="Pfam" id="PF02870"/>
    </source>
</evidence>
<dbReference type="EC" id="2.1.1.63" evidence="8"/>
<dbReference type="CDD" id="cd06445">
    <property type="entry name" value="ATase"/>
    <property type="match status" value="1"/>
</dbReference>
<keyword evidence="2 8" id="KW-0963">Cytoplasm</keyword>
<dbReference type="FunFam" id="1.10.10.10:FF:000337">
    <property type="entry name" value="Methylated-DNA--protein-cysteine methyltransferase"/>
    <property type="match status" value="1"/>
</dbReference>
<comment type="function">
    <text evidence="8">Involved in the cellular defense against the biological effects of O6-methylguanine (O6-MeG) and O4-methylthymine (O4-MeT) in DNA. Repairs the methylated nucleobase in DNA by stoichiometrically transferring the methyl group to a cysteine residue in the enzyme. This is a suicide reaction: the enzyme is irreversibly inactivated.</text>
</comment>
<keyword evidence="3 8" id="KW-0489">Methyltransferase</keyword>
<dbReference type="PROSITE" id="PS00374">
    <property type="entry name" value="MGMT"/>
    <property type="match status" value="1"/>
</dbReference>
<feature type="active site" description="Nucleophile; methyl group acceptor" evidence="8">
    <location>
        <position position="173"/>
    </location>
</feature>
<dbReference type="GO" id="GO:0032259">
    <property type="term" value="P:methylation"/>
    <property type="evidence" value="ECO:0007669"/>
    <property type="project" value="UniProtKB-KW"/>
</dbReference>
<evidence type="ECO:0000313" key="12">
    <source>
        <dbReference type="Proteomes" id="UP000019586"/>
    </source>
</evidence>
<dbReference type="PANTHER" id="PTHR10815">
    <property type="entry name" value="METHYLATED-DNA--PROTEIN-CYSTEINE METHYLTRANSFERASE"/>
    <property type="match status" value="1"/>
</dbReference>
<dbReference type="NCBIfam" id="TIGR00589">
    <property type="entry name" value="ogt"/>
    <property type="match status" value="1"/>
</dbReference>
<dbReference type="EMBL" id="CP006918">
    <property type="protein sequence ID" value="AHM79735.1"/>
    <property type="molecule type" value="Genomic_DNA"/>
</dbReference>
<name>W8UKZ8_KLEPN</name>
<dbReference type="PANTHER" id="PTHR10815:SF5">
    <property type="entry name" value="METHYLATED-DNA--PROTEIN-CYSTEINE METHYLTRANSFERASE"/>
    <property type="match status" value="1"/>
</dbReference>
<dbReference type="HAMAP" id="MF_00772">
    <property type="entry name" value="OGT"/>
    <property type="match status" value="1"/>
</dbReference>
<dbReference type="InterPro" id="IPR036388">
    <property type="entry name" value="WH-like_DNA-bd_sf"/>
</dbReference>
<feature type="domain" description="Methylguanine DNA methyltransferase ribonuclease-like" evidence="10">
    <location>
        <begin position="42"/>
        <end position="117"/>
    </location>
</feature>
<dbReference type="Gene3D" id="1.10.10.10">
    <property type="entry name" value="Winged helix-like DNA-binding domain superfamily/Winged helix DNA-binding domain"/>
    <property type="match status" value="1"/>
</dbReference>
<comment type="miscellaneous">
    <text evidence="8">This enzyme catalyzes only one turnover and therefore is not strictly catalytic. According to one definition, an enzyme is a biocatalyst that acts repeatedly and over many reaction cycles.</text>
</comment>
<dbReference type="InterPro" id="IPR014048">
    <property type="entry name" value="MethylDNA_cys_MeTrfase_DNA-bd"/>
</dbReference>
<evidence type="ECO:0000256" key="1">
    <source>
        <dbReference type="ARBA" id="ARBA00001286"/>
    </source>
</evidence>
<dbReference type="AlphaFoldDB" id="W8UKZ8"/>
<evidence type="ECO:0000256" key="2">
    <source>
        <dbReference type="ARBA" id="ARBA00022490"/>
    </source>
</evidence>
<dbReference type="InterPro" id="IPR036631">
    <property type="entry name" value="MGMT_N_sf"/>
</dbReference>
<dbReference type="GO" id="GO:0006307">
    <property type="term" value="P:DNA alkylation repair"/>
    <property type="evidence" value="ECO:0007669"/>
    <property type="project" value="UniProtKB-UniRule"/>
</dbReference>
<dbReference type="NCBIfam" id="NF007626">
    <property type="entry name" value="PRK10286.1"/>
    <property type="match status" value="1"/>
</dbReference>
<dbReference type="Pfam" id="PF01035">
    <property type="entry name" value="DNA_binding_1"/>
    <property type="match status" value="1"/>
</dbReference>
<comment type="subcellular location">
    <subcellularLocation>
        <location evidence="8">Cytoplasm</location>
    </subcellularLocation>
</comment>
<dbReference type="GO" id="GO:0003908">
    <property type="term" value="F:methylated-DNA-[protein]-cysteine S-methyltransferase activity"/>
    <property type="evidence" value="ECO:0007669"/>
    <property type="project" value="UniProtKB-UniRule"/>
</dbReference>
<evidence type="ECO:0000256" key="7">
    <source>
        <dbReference type="ARBA" id="ARBA00049348"/>
    </source>
</evidence>
<dbReference type="InterPro" id="IPR023546">
    <property type="entry name" value="MGMT"/>
</dbReference>
<organism evidence="11 12">
    <name type="scientific">Klebsiella pneumoniae 30684/NJST258_2</name>
    <dbReference type="NCBI Taxonomy" id="1420013"/>
    <lineage>
        <taxon>Bacteria</taxon>
        <taxon>Pseudomonadati</taxon>
        <taxon>Pseudomonadota</taxon>
        <taxon>Gammaproteobacteria</taxon>
        <taxon>Enterobacterales</taxon>
        <taxon>Enterobacteriaceae</taxon>
        <taxon>Klebsiella/Raoultella group</taxon>
        <taxon>Klebsiella</taxon>
        <taxon>Klebsiella pneumoniae complex</taxon>
    </lineage>
</organism>
<dbReference type="InterPro" id="IPR008332">
    <property type="entry name" value="MethylG_MeTrfase_N"/>
</dbReference>
<evidence type="ECO:0000256" key="6">
    <source>
        <dbReference type="ARBA" id="ARBA00023204"/>
    </source>
</evidence>
<evidence type="ECO:0000256" key="5">
    <source>
        <dbReference type="ARBA" id="ARBA00022763"/>
    </source>
</evidence>
<evidence type="ECO:0000256" key="8">
    <source>
        <dbReference type="HAMAP-Rule" id="MF_00772"/>
    </source>
</evidence>
<evidence type="ECO:0000256" key="4">
    <source>
        <dbReference type="ARBA" id="ARBA00022679"/>
    </source>
</evidence>
<protein>
    <recommendedName>
        <fullName evidence="8">Methylated-DNA--protein-cysteine methyltransferase</fullName>
        <ecNumber evidence="8">2.1.1.63</ecNumber>
    </recommendedName>
    <alternativeName>
        <fullName evidence="8">6-O-methylguanine-DNA methyltransferase</fullName>
        <shortName evidence="8">MGMT</shortName>
    </alternativeName>
    <alternativeName>
        <fullName evidence="8">O-6-methylguanine-DNA-alkyltransferase</fullName>
    </alternativeName>
</protein>
<comment type="catalytic activity">
    <reaction evidence="1 8">
        <text>a 4-O-methyl-thymidine in DNA + L-cysteinyl-[protein] = a thymidine in DNA + S-methyl-L-cysteinyl-[protein]</text>
        <dbReference type="Rhea" id="RHEA:53428"/>
        <dbReference type="Rhea" id="RHEA-COMP:10131"/>
        <dbReference type="Rhea" id="RHEA-COMP:10132"/>
        <dbReference type="Rhea" id="RHEA-COMP:13555"/>
        <dbReference type="Rhea" id="RHEA-COMP:13556"/>
        <dbReference type="ChEBI" id="CHEBI:29950"/>
        <dbReference type="ChEBI" id="CHEBI:82612"/>
        <dbReference type="ChEBI" id="CHEBI:137386"/>
        <dbReference type="ChEBI" id="CHEBI:137387"/>
        <dbReference type="EC" id="2.1.1.63"/>
    </reaction>
</comment>
<gene>
    <name evidence="11" type="ORF">KPNJ2_02955</name>
</gene>
<reference evidence="11 12" key="1">
    <citation type="journal article" date="2014" name="Proc. Natl. Acad. Sci. U.S.A.">
        <title>Molecular dissection of the evolution of carbapenem-resistant multilocus sequence type 258 Klebsiella pneumoniae.</title>
        <authorList>
            <person name="Deleo F.R."/>
            <person name="Chen L."/>
            <person name="Porcella S.F."/>
            <person name="Martens C.A."/>
            <person name="Kobayashi S.D."/>
            <person name="Porter A.R."/>
            <person name="Chavda K.D."/>
            <person name="Jacobs M.R."/>
            <person name="Mathema B."/>
            <person name="Olsen R.J."/>
            <person name="Bonomo R.A."/>
            <person name="Musser J.M."/>
            <person name="Kreiswirth B.N."/>
        </authorList>
    </citation>
    <scope>NUCLEOTIDE SEQUENCE [LARGE SCALE GENOMIC DNA]</scope>
    <source>
        <strain evidence="11">30684/NJST258_2</strain>
    </source>
</reference>
<comment type="similarity">
    <text evidence="8">Belongs to the MGMT family.</text>
</comment>
<keyword evidence="5 8" id="KW-0227">DNA damage</keyword>
<dbReference type="GO" id="GO:0005737">
    <property type="term" value="C:cytoplasm"/>
    <property type="evidence" value="ECO:0007669"/>
    <property type="project" value="UniProtKB-SubCell"/>
</dbReference>
<dbReference type="HOGENOM" id="CLU_000445_52_2_6"/>
<evidence type="ECO:0000259" key="9">
    <source>
        <dbReference type="Pfam" id="PF01035"/>
    </source>
</evidence>
<dbReference type="PATRIC" id="fig|1420013.3.peg.2780"/>
<dbReference type="KEGG" id="kps:KPNJ2_02955"/>
<dbReference type="Proteomes" id="UP000019586">
    <property type="component" value="Chromosome"/>
</dbReference>
<evidence type="ECO:0000313" key="11">
    <source>
        <dbReference type="EMBL" id="AHM79735.1"/>
    </source>
</evidence>
<dbReference type="Pfam" id="PF02870">
    <property type="entry name" value="Methyltransf_1N"/>
    <property type="match status" value="1"/>
</dbReference>
<proteinExistence type="inferred from homology"/>
<comment type="catalytic activity">
    <reaction evidence="7 8">
        <text>a 6-O-methyl-2'-deoxyguanosine in DNA + L-cysteinyl-[protein] = S-methyl-L-cysteinyl-[protein] + a 2'-deoxyguanosine in DNA</text>
        <dbReference type="Rhea" id="RHEA:24000"/>
        <dbReference type="Rhea" id="RHEA-COMP:10131"/>
        <dbReference type="Rhea" id="RHEA-COMP:10132"/>
        <dbReference type="Rhea" id="RHEA-COMP:11367"/>
        <dbReference type="Rhea" id="RHEA-COMP:11368"/>
        <dbReference type="ChEBI" id="CHEBI:29950"/>
        <dbReference type="ChEBI" id="CHEBI:82612"/>
        <dbReference type="ChEBI" id="CHEBI:85445"/>
        <dbReference type="ChEBI" id="CHEBI:85448"/>
        <dbReference type="EC" id="2.1.1.63"/>
    </reaction>
</comment>
<dbReference type="InterPro" id="IPR036217">
    <property type="entry name" value="MethylDNA_cys_MeTrfase_DNAb"/>
</dbReference>
<accession>W8UKZ8</accession>
<sequence length="205" mass="22907">MLSGDAVLPFGSIVDCRQRVVSCASHVRWWMTETMLTLLQDKMDTPLGPLWVLCDEQFNLRAVEWDEHRDRMETLLEVHYRREGYQRVDCRNPGGLSSKLSDYFAGDLAIIETLPTATAGTPFQRQVWQALREIPCGQVMHYGQLAEALGRPGAARAVGAANGANPVSIVVPCHRVIGRNGTMTGYAGGVQRKEWLLRHEGYLLL</sequence>
<evidence type="ECO:0000256" key="3">
    <source>
        <dbReference type="ARBA" id="ARBA00022603"/>
    </source>
</evidence>
<keyword evidence="6 8" id="KW-0234">DNA repair</keyword>
<keyword evidence="4 8" id="KW-0808">Transferase</keyword>
<dbReference type="SUPFAM" id="SSF53155">
    <property type="entry name" value="Methylated DNA-protein cysteine methyltransferase domain"/>
    <property type="match status" value="1"/>
</dbReference>